<dbReference type="InterPro" id="IPR050595">
    <property type="entry name" value="Bact_response_regulator"/>
</dbReference>
<gene>
    <name evidence="4" type="ORF">METESE_32510</name>
</gene>
<dbReference type="PANTHER" id="PTHR44591">
    <property type="entry name" value="STRESS RESPONSE REGULATOR PROTEIN 1"/>
    <property type="match status" value="1"/>
</dbReference>
<dbReference type="AlphaFoldDB" id="A0AA48KHE3"/>
<proteinExistence type="predicted"/>
<dbReference type="GO" id="GO:0000160">
    <property type="term" value="P:phosphorelay signal transduction system"/>
    <property type="evidence" value="ECO:0007669"/>
    <property type="project" value="InterPro"/>
</dbReference>
<reference evidence="4" key="1">
    <citation type="journal article" date="2023" name="Int. J. Syst. Evol. Microbiol.">
        <title>Mesoterricola silvestris gen. nov., sp. nov., Mesoterricola sediminis sp. nov., Geothrix oryzae sp. nov., Geothrix edaphica sp. nov., Geothrix rubra sp. nov., and Geothrix limicola sp. nov., six novel members of Acidobacteriota isolated from soils.</title>
        <authorList>
            <person name="Itoh H."/>
            <person name="Sugisawa Y."/>
            <person name="Mise K."/>
            <person name="Xu Z."/>
            <person name="Kuniyasu M."/>
            <person name="Ushijima N."/>
            <person name="Kawano K."/>
            <person name="Kobayashi E."/>
            <person name="Shiratori Y."/>
            <person name="Masuda Y."/>
            <person name="Senoo K."/>
        </authorList>
    </citation>
    <scope>NUCLEOTIDE SEQUENCE</scope>
    <source>
        <strain evidence="4">W786</strain>
    </source>
</reference>
<evidence type="ECO:0000259" key="3">
    <source>
        <dbReference type="PROSITE" id="PS50110"/>
    </source>
</evidence>
<organism evidence="4 5">
    <name type="scientific">Mesoterricola sediminis</name>
    <dbReference type="NCBI Taxonomy" id="2927980"/>
    <lineage>
        <taxon>Bacteria</taxon>
        <taxon>Pseudomonadati</taxon>
        <taxon>Acidobacteriota</taxon>
        <taxon>Holophagae</taxon>
        <taxon>Holophagales</taxon>
        <taxon>Holophagaceae</taxon>
        <taxon>Mesoterricola</taxon>
    </lineage>
</organism>
<evidence type="ECO:0000313" key="4">
    <source>
        <dbReference type="EMBL" id="BDU78293.1"/>
    </source>
</evidence>
<dbReference type="KEGG" id="msea:METESE_32510"/>
<dbReference type="PANTHER" id="PTHR44591:SF3">
    <property type="entry name" value="RESPONSE REGULATORY DOMAIN-CONTAINING PROTEIN"/>
    <property type="match status" value="1"/>
</dbReference>
<accession>A0AA48KHE3</accession>
<dbReference type="Pfam" id="PF00072">
    <property type="entry name" value="Response_reg"/>
    <property type="match status" value="1"/>
</dbReference>
<dbReference type="EMBL" id="AP027081">
    <property type="protein sequence ID" value="BDU78293.1"/>
    <property type="molecule type" value="Genomic_DNA"/>
</dbReference>
<evidence type="ECO:0000256" key="1">
    <source>
        <dbReference type="ARBA" id="ARBA00022553"/>
    </source>
</evidence>
<dbReference type="PROSITE" id="PS50110">
    <property type="entry name" value="RESPONSE_REGULATORY"/>
    <property type="match status" value="1"/>
</dbReference>
<keyword evidence="1 2" id="KW-0597">Phosphoprotein</keyword>
<dbReference type="InterPro" id="IPR001789">
    <property type="entry name" value="Sig_transdc_resp-reg_receiver"/>
</dbReference>
<dbReference type="SUPFAM" id="SSF52172">
    <property type="entry name" value="CheY-like"/>
    <property type="match status" value="1"/>
</dbReference>
<evidence type="ECO:0000256" key="2">
    <source>
        <dbReference type="PROSITE-ProRule" id="PRU00169"/>
    </source>
</evidence>
<dbReference type="InterPro" id="IPR011006">
    <property type="entry name" value="CheY-like_superfamily"/>
</dbReference>
<dbReference type="Gene3D" id="3.40.50.2300">
    <property type="match status" value="1"/>
</dbReference>
<name>A0AA48KHE3_9BACT</name>
<dbReference type="SMART" id="SM00448">
    <property type="entry name" value="REC"/>
    <property type="match status" value="1"/>
</dbReference>
<dbReference type="RefSeq" id="WP_243335073.1">
    <property type="nucleotide sequence ID" value="NZ_AP027081.1"/>
</dbReference>
<protein>
    <recommendedName>
        <fullName evidence="3">Response regulatory domain-containing protein</fullName>
    </recommendedName>
</protein>
<sequence length="122" mass="13615">MAELPLALVVDDTDIHRSLIKMTLGAKGYRVLAATDGQEGLALCKQQTFSLVFSDFEMPNMNGAEFLRAVKRLPTYKDVPVVILSTLEGNDVKERVMALGAFHYIVKPFNQAKLDELFKRLA</sequence>
<feature type="domain" description="Response regulatory" evidence="3">
    <location>
        <begin position="6"/>
        <end position="122"/>
    </location>
</feature>
<dbReference type="Proteomes" id="UP001228113">
    <property type="component" value="Chromosome"/>
</dbReference>
<evidence type="ECO:0000313" key="5">
    <source>
        <dbReference type="Proteomes" id="UP001228113"/>
    </source>
</evidence>
<feature type="modified residue" description="4-aspartylphosphate" evidence="2">
    <location>
        <position position="55"/>
    </location>
</feature>
<keyword evidence="5" id="KW-1185">Reference proteome</keyword>